<dbReference type="AlphaFoldDB" id="A0A7R9KFB4"/>
<dbReference type="OrthoDB" id="428577at2759"/>
<accession>A0A7R9KFB4</accession>
<organism evidence="2">
    <name type="scientific">Medioppia subpectinata</name>
    <dbReference type="NCBI Taxonomy" id="1979941"/>
    <lineage>
        <taxon>Eukaryota</taxon>
        <taxon>Metazoa</taxon>
        <taxon>Ecdysozoa</taxon>
        <taxon>Arthropoda</taxon>
        <taxon>Chelicerata</taxon>
        <taxon>Arachnida</taxon>
        <taxon>Acari</taxon>
        <taxon>Acariformes</taxon>
        <taxon>Sarcoptiformes</taxon>
        <taxon>Oribatida</taxon>
        <taxon>Brachypylina</taxon>
        <taxon>Oppioidea</taxon>
        <taxon>Oppiidae</taxon>
        <taxon>Medioppia</taxon>
    </lineage>
</organism>
<feature type="domain" description="Ubiquitin-like" evidence="1">
    <location>
        <begin position="103"/>
        <end position="128"/>
    </location>
</feature>
<dbReference type="Proteomes" id="UP000759131">
    <property type="component" value="Unassembled WGS sequence"/>
</dbReference>
<proteinExistence type="predicted"/>
<evidence type="ECO:0000313" key="2">
    <source>
        <dbReference type="EMBL" id="CAD7621890.1"/>
    </source>
</evidence>
<dbReference type="InterPro" id="IPR000626">
    <property type="entry name" value="Ubiquitin-like_dom"/>
</dbReference>
<protein>
    <recommendedName>
        <fullName evidence="1">Ubiquitin-like domain-containing protein</fullName>
    </recommendedName>
</protein>
<dbReference type="SUPFAM" id="SSF54236">
    <property type="entry name" value="Ubiquitin-like"/>
    <property type="match status" value="1"/>
</dbReference>
<evidence type="ECO:0000259" key="1">
    <source>
        <dbReference type="PROSITE" id="PS50053"/>
    </source>
</evidence>
<name>A0A7R9KFB4_9ACAR</name>
<dbReference type="PROSITE" id="PS50053">
    <property type="entry name" value="UBIQUITIN_2"/>
    <property type="match status" value="1"/>
</dbReference>
<evidence type="ECO:0000313" key="3">
    <source>
        <dbReference type="Proteomes" id="UP000759131"/>
    </source>
</evidence>
<dbReference type="EMBL" id="OC855384">
    <property type="protein sequence ID" value="CAD7621890.1"/>
    <property type="molecule type" value="Genomic_DNA"/>
</dbReference>
<sequence length="373" mass="42257">MELLAMDMMSNKVVLSPVITEDNAIAITDKSKIDFRLTIRQVDSNGVKRSVQLKNELLSDCKPFVVLFDDNDIDFELEVHNRSVVTLTGKTLDFVIGLEKCLEKTYDLKVMIEDKEGVPMDQQRLIYAVNEMGIRSKPTLRVTLRSKDFGYSINSSHNPIGALDLMSDSGKRFGRRGVVGFGHKTDQHFKSYTGFDADDSFYIEPVVIIKLNKCVAMAEVEEIWPVIDDKFIWFTNKSKTVDFELSIRQVDENGVKSTVDMRYGSTRQTFVALFDDKDIDFEIAVCNDSSTRMSFDMIFGKKYSYILSVGELSAFDTLEEYGHHLRFLSPNLPTGQSVVDLIANKDSDSRRNAEIMCSRMKFQLGVGKPSSIV</sequence>
<dbReference type="EMBL" id="CAJPIZ010000809">
    <property type="protein sequence ID" value="CAG2102320.1"/>
    <property type="molecule type" value="Genomic_DNA"/>
</dbReference>
<dbReference type="InterPro" id="IPR029071">
    <property type="entry name" value="Ubiquitin-like_domsf"/>
</dbReference>
<gene>
    <name evidence="2" type="ORF">OSB1V03_LOCUS2359</name>
</gene>
<reference evidence="2" key="1">
    <citation type="submission" date="2020-11" db="EMBL/GenBank/DDBJ databases">
        <authorList>
            <person name="Tran Van P."/>
        </authorList>
    </citation>
    <scope>NUCLEOTIDE SEQUENCE</scope>
</reference>
<keyword evidence="3" id="KW-1185">Reference proteome</keyword>
<dbReference type="Gene3D" id="3.10.20.90">
    <property type="entry name" value="Phosphatidylinositol 3-kinase Catalytic Subunit, Chain A, domain 1"/>
    <property type="match status" value="1"/>
</dbReference>